<evidence type="ECO:0008006" key="3">
    <source>
        <dbReference type="Google" id="ProtNLM"/>
    </source>
</evidence>
<accession>A0ABT7DYZ8</accession>
<organism evidence="1 2">
    <name type="scientific">Parachitinimonas caeni</name>
    <dbReference type="NCBI Taxonomy" id="3031301"/>
    <lineage>
        <taxon>Bacteria</taxon>
        <taxon>Pseudomonadati</taxon>
        <taxon>Pseudomonadota</taxon>
        <taxon>Betaproteobacteria</taxon>
        <taxon>Neisseriales</taxon>
        <taxon>Chitinibacteraceae</taxon>
        <taxon>Parachitinimonas</taxon>
    </lineage>
</organism>
<keyword evidence="2" id="KW-1185">Reference proteome</keyword>
<evidence type="ECO:0000313" key="1">
    <source>
        <dbReference type="EMBL" id="MDK2125284.1"/>
    </source>
</evidence>
<comment type="caution">
    <text evidence="1">The sequence shown here is derived from an EMBL/GenBank/DDBJ whole genome shotgun (WGS) entry which is preliminary data.</text>
</comment>
<dbReference type="EMBL" id="JARRAF010000017">
    <property type="protein sequence ID" value="MDK2125284.1"/>
    <property type="molecule type" value="Genomic_DNA"/>
</dbReference>
<protein>
    <recommendedName>
        <fullName evidence="3">Lipoprotein</fullName>
    </recommendedName>
</protein>
<evidence type="ECO:0000313" key="2">
    <source>
        <dbReference type="Proteomes" id="UP001172778"/>
    </source>
</evidence>
<reference evidence="1" key="1">
    <citation type="submission" date="2023-03" db="EMBL/GenBank/DDBJ databases">
        <title>Chitinimonas shenzhenensis gen. nov., sp. nov., a novel member of family Burkholderiaceae isolated from activated sludge collected in Shen Zhen, China.</title>
        <authorList>
            <person name="Wang X."/>
        </authorList>
    </citation>
    <scope>NUCLEOTIDE SEQUENCE</scope>
    <source>
        <strain evidence="1">DQS-5</strain>
    </source>
</reference>
<sequence length="405" mass="43571">MNEWRRSALQASSVLDLLPGHGRRGMAALALAGALASGAAFALQCGGPAEAMVIASGIIPTTEMTLEWLAEATETIVKQLNDDTREILAAIKVNTKQVVVSTDKLAAVTKASKQALAKTIVETDKEAARQDVMARFGASTGQGYFACKVQTDSQKLRQAYQDLPEQVWTAVRELDGTAGRFGDPVNTLRDRITRHIYAHCTEEEAKLGLCANKGPAAGADSDASLLFRPLDPDSETRKGRDLFIANVVGLPDPSPPHADGKLSPEGESYLYYKYRKDTLTSIPAYSLQAVALANTRSKALDGKSPSELLANRLGQYFGGDGAAQWTASLQQQVGRGVLIEVNKLHGLEAWLRVEEYRRNERISANLAAMLALRGERLREEVLAAHVALVRSRTTAATMNSAGGSP</sequence>
<proteinExistence type="predicted"/>
<name>A0ABT7DYZ8_9NEIS</name>
<gene>
    <name evidence="1" type="ORF">PZA18_14600</name>
</gene>
<dbReference type="Proteomes" id="UP001172778">
    <property type="component" value="Unassembled WGS sequence"/>
</dbReference>
<dbReference type="RefSeq" id="WP_284101596.1">
    <property type="nucleotide sequence ID" value="NZ_JARRAF010000017.1"/>
</dbReference>